<dbReference type="PROSITE" id="PS50042">
    <property type="entry name" value="CNMP_BINDING_3"/>
    <property type="match status" value="1"/>
</dbReference>
<organism evidence="2 3">
    <name type="scientific">Holothuria leucospilota</name>
    <name type="common">Black long sea cucumber</name>
    <name type="synonym">Mertensiothuria leucospilota</name>
    <dbReference type="NCBI Taxonomy" id="206669"/>
    <lineage>
        <taxon>Eukaryota</taxon>
        <taxon>Metazoa</taxon>
        <taxon>Echinodermata</taxon>
        <taxon>Eleutherozoa</taxon>
        <taxon>Echinozoa</taxon>
        <taxon>Holothuroidea</taxon>
        <taxon>Aspidochirotacea</taxon>
        <taxon>Aspidochirotida</taxon>
        <taxon>Holothuriidae</taxon>
        <taxon>Holothuria</taxon>
    </lineage>
</organism>
<dbReference type="Pfam" id="PF00027">
    <property type="entry name" value="cNMP_binding"/>
    <property type="match status" value="1"/>
</dbReference>
<dbReference type="InterPro" id="IPR018490">
    <property type="entry name" value="cNMP-bd_dom_sf"/>
</dbReference>
<sequence>MHLNLRADMEKNLAFDPITFSKLRVTRGSEKLKNILSLKPDKRTKEDIAVVLALLRNTKAFEDYQQETKHELARIMEYQKFEPRRIILKEGHVASCFYIILSGTCLVNKKEMDPRNGETFIRTIDEITSGQSFGEIGLLHDCPRTASVICKNEVEVLLINKEDFIRVVREPLERRREELVQFCRDNHLELNLQDEKVKDNPTAIYTQHYKAGTIICKDIYSSEYLYVVKSGRCNVIAEISKVREGAQNNSQNFSIHDDNWKSDAALKRTVHMLNQRESVHRGWSEHARDEFEKKEKNMTGTFIINGLQVTTPQLEAEAAAEKAKVLAIPETIFTEEEDPFPTTIPDQTDEELFDSKDGVVRTWKRITVATSMVGKKQRRKSHHYLLSGKAKKIYVQLAQLSEGALFGLESILNAQNVESGVNLSLRSEGGEVILVSKKFFASDANLSKALDAASKTTIEYPSAERTLQIIQQQRAWKNYKSDVLEQVYAKRREKSL</sequence>
<dbReference type="InterPro" id="IPR014710">
    <property type="entry name" value="RmlC-like_jellyroll"/>
</dbReference>
<dbReference type="Gene3D" id="2.60.120.10">
    <property type="entry name" value="Jelly Rolls"/>
    <property type="match status" value="2"/>
</dbReference>
<protein>
    <submittedName>
        <fullName evidence="2">Cyclic nucleotide-binding domain-containing protein 2</fullName>
    </submittedName>
</protein>
<keyword evidence="3" id="KW-1185">Reference proteome</keyword>
<gene>
    <name evidence="2" type="ORF">HOLleu_29785</name>
</gene>
<evidence type="ECO:0000259" key="1">
    <source>
        <dbReference type="PROSITE" id="PS50042"/>
    </source>
</evidence>
<dbReference type="AlphaFoldDB" id="A0A9Q1BJF1"/>
<feature type="domain" description="Cyclic nucleotide-binding" evidence="1">
    <location>
        <begin position="60"/>
        <end position="185"/>
    </location>
</feature>
<dbReference type="SUPFAM" id="SSF51206">
    <property type="entry name" value="cAMP-binding domain-like"/>
    <property type="match status" value="2"/>
</dbReference>
<accession>A0A9Q1BJF1</accession>
<proteinExistence type="predicted"/>
<evidence type="ECO:0000313" key="2">
    <source>
        <dbReference type="EMBL" id="KAJ8027745.1"/>
    </source>
</evidence>
<dbReference type="SMART" id="SM00100">
    <property type="entry name" value="cNMP"/>
    <property type="match status" value="1"/>
</dbReference>
<dbReference type="PROSITE" id="PS00889">
    <property type="entry name" value="CNMP_BINDING_2"/>
    <property type="match status" value="1"/>
</dbReference>
<dbReference type="InterPro" id="IPR018488">
    <property type="entry name" value="cNMP-bd_CS"/>
</dbReference>
<dbReference type="CDD" id="cd00038">
    <property type="entry name" value="CAP_ED"/>
    <property type="match status" value="1"/>
</dbReference>
<comment type="caution">
    <text evidence="2">The sequence shown here is derived from an EMBL/GenBank/DDBJ whole genome shotgun (WGS) entry which is preliminary data.</text>
</comment>
<evidence type="ECO:0000313" key="3">
    <source>
        <dbReference type="Proteomes" id="UP001152320"/>
    </source>
</evidence>
<dbReference type="Proteomes" id="UP001152320">
    <property type="component" value="Chromosome 15"/>
</dbReference>
<dbReference type="OrthoDB" id="166212at2759"/>
<dbReference type="EMBL" id="JAIZAY010000015">
    <property type="protein sequence ID" value="KAJ8027745.1"/>
    <property type="molecule type" value="Genomic_DNA"/>
</dbReference>
<reference evidence="2" key="1">
    <citation type="submission" date="2021-10" db="EMBL/GenBank/DDBJ databases">
        <title>Tropical sea cucumber genome reveals ecological adaptation and Cuvierian tubules defense mechanism.</title>
        <authorList>
            <person name="Chen T."/>
        </authorList>
    </citation>
    <scope>NUCLEOTIDE SEQUENCE</scope>
    <source>
        <strain evidence="2">Nanhai2018</strain>
        <tissue evidence="2">Muscle</tissue>
    </source>
</reference>
<dbReference type="PANTHER" id="PTHR23011:SF41">
    <property type="entry name" value="CYCLIC NUCLEOTIDE-BINDING DOMAIN-CONTAINING PROTEIN"/>
    <property type="match status" value="1"/>
</dbReference>
<name>A0A9Q1BJF1_HOLLE</name>
<dbReference type="PANTHER" id="PTHR23011">
    <property type="entry name" value="CYCLIC NUCLEOTIDE-BINDING DOMAIN CONTAINING PROTEIN"/>
    <property type="match status" value="1"/>
</dbReference>
<dbReference type="InterPro" id="IPR000595">
    <property type="entry name" value="cNMP-bd_dom"/>
</dbReference>